<feature type="compositionally biased region" description="Polar residues" evidence="1">
    <location>
        <begin position="179"/>
        <end position="189"/>
    </location>
</feature>
<keyword evidence="2" id="KW-0812">Transmembrane</keyword>
<sequence>MSRGPALKTLSTVLRSLQFAGATIILAIYSYTLGALANHGLSTPTFVRAVEGIAGITIAYAIICMVVTRFFAGRTLPSFINMIFDTAFGATYIYVATANRGGAGSCSGEVDTAFGKGKSGDKVNDGGHGGFMALPKFGDACRLLTACLAISIVMIFLFIGSIVASLYLGRNHHREKRQTLSQEPLNDTTYPGPGADSSNPDDPFAQPPAKKSWFRSLFSRKPKPQPLVDSENVLPQHTQPDQLSDRQSFLENDHHGRPDDYIRVGEGGGRRPTPTPSPNGYTMVQVPPQHQQQQYFGAESDLGLGGGRPQGYQRIPLNNNNNSPYETTHPYDDVSPIENTRPPPFASPQQHQRPYYSDTASPYSPTSPTSPIYPDPRYRPSLPHLAAGTYHPPSSTIGHTSSSSALGEIRHSSSQQGNDAYFPAGPYDNLRPVSRDDRTASQVRLGGGNANGTGNGGRRRPEGYTYDDGVYDVA</sequence>
<feature type="compositionally biased region" description="Polar residues" evidence="1">
    <location>
        <begin position="316"/>
        <end position="326"/>
    </location>
</feature>
<dbReference type="GeneID" id="27719642"/>
<evidence type="ECO:0008006" key="5">
    <source>
        <dbReference type="Google" id="ProtNLM"/>
    </source>
</evidence>
<feature type="transmembrane region" description="Helical" evidence="2">
    <location>
        <begin position="79"/>
        <end position="95"/>
    </location>
</feature>
<dbReference type="KEGG" id="sapo:SAPIO_CDS10445"/>
<dbReference type="HOGENOM" id="CLU_576400_0_0_1"/>
<dbReference type="EMBL" id="JOWA01000165">
    <property type="protein sequence ID" value="KEZ39063.1"/>
    <property type="molecule type" value="Genomic_DNA"/>
</dbReference>
<reference evidence="3 4" key="1">
    <citation type="journal article" date="2014" name="Genome Announc.">
        <title>Draft genome sequence of the pathogenic fungus Scedosporium apiospermum.</title>
        <authorList>
            <person name="Vandeputte P."/>
            <person name="Ghamrawi S."/>
            <person name="Rechenmann M."/>
            <person name="Iltis A."/>
            <person name="Giraud S."/>
            <person name="Fleury M."/>
            <person name="Thornton C."/>
            <person name="Delhaes L."/>
            <person name="Meyer W."/>
            <person name="Papon N."/>
            <person name="Bouchara J.P."/>
        </authorList>
    </citation>
    <scope>NUCLEOTIDE SEQUENCE [LARGE SCALE GENOMIC DNA]</scope>
    <source>
        <strain evidence="3 4">IHEM 14462</strain>
    </source>
</reference>
<evidence type="ECO:0000313" key="3">
    <source>
        <dbReference type="EMBL" id="KEZ39063.1"/>
    </source>
</evidence>
<keyword evidence="4" id="KW-1185">Reference proteome</keyword>
<feature type="compositionally biased region" description="Low complexity" evidence="1">
    <location>
        <begin position="391"/>
        <end position="404"/>
    </location>
</feature>
<name>A0A084FVF1_PSEDA</name>
<dbReference type="Proteomes" id="UP000028545">
    <property type="component" value="Unassembled WGS sequence"/>
</dbReference>
<feature type="region of interest" description="Disordered" evidence="1">
    <location>
        <begin position="299"/>
        <end position="474"/>
    </location>
</feature>
<protein>
    <recommendedName>
        <fullName evidence="5">MARVEL domain-containing protein</fullName>
    </recommendedName>
</protein>
<feature type="compositionally biased region" description="Basic and acidic residues" evidence="1">
    <location>
        <begin position="251"/>
        <end position="263"/>
    </location>
</feature>
<gene>
    <name evidence="3" type="ORF">SAPIO_CDS10445</name>
</gene>
<dbReference type="AlphaFoldDB" id="A0A084FVF1"/>
<keyword evidence="2" id="KW-0472">Membrane</keyword>
<feature type="region of interest" description="Disordered" evidence="1">
    <location>
        <begin position="176"/>
        <end position="284"/>
    </location>
</feature>
<proteinExistence type="predicted"/>
<organism evidence="3 4">
    <name type="scientific">Pseudallescheria apiosperma</name>
    <name type="common">Scedosporium apiospermum</name>
    <dbReference type="NCBI Taxonomy" id="563466"/>
    <lineage>
        <taxon>Eukaryota</taxon>
        <taxon>Fungi</taxon>
        <taxon>Dikarya</taxon>
        <taxon>Ascomycota</taxon>
        <taxon>Pezizomycotina</taxon>
        <taxon>Sordariomycetes</taxon>
        <taxon>Hypocreomycetidae</taxon>
        <taxon>Microascales</taxon>
        <taxon>Microascaceae</taxon>
        <taxon>Scedosporium</taxon>
    </lineage>
</organism>
<feature type="compositionally biased region" description="Gly residues" evidence="1">
    <location>
        <begin position="445"/>
        <end position="456"/>
    </location>
</feature>
<evidence type="ECO:0000313" key="4">
    <source>
        <dbReference type="Proteomes" id="UP000028545"/>
    </source>
</evidence>
<feature type="transmembrane region" description="Helical" evidence="2">
    <location>
        <begin position="12"/>
        <end position="32"/>
    </location>
</feature>
<evidence type="ECO:0000256" key="2">
    <source>
        <dbReference type="SAM" id="Phobius"/>
    </source>
</evidence>
<evidence type="ECO:0000256" key="1">
    <source>
        <dbReference type="SAM" id="MobiDB-lite"/>
    </source>
</evidence>
<dbReference type="OrthoDB" id="5342507at2759"/>
<dbReference type="VEuPathDB" id="FungiDB:SAPIO_CDS10445"/>
<dbReference type="RefSeq" id="XP_016638862.1">
    <property type="nucleotide sequence ID" value="XM_016784029.1"/>
</dbReference>
<feature type="transmembrane region" description="Helical" evidence="2">
    <location>
        <begin position="143"/>
        <end position="168"/>
    </location>
</feature>
<accession>A0A084FVF1</accession>
<comment type="caution">
    <text evidence="3">The sequence shown here is derived from an EMBL/GenBank/DDBJ whole genome shotgun (WGS) entry which is preliminary data.</text>
</comment>
<feature type="compositionally biased region" description="Polar residues" evidence="1">
    <location>
        <begin position="233"/>
        <end position="250"/>
    </location>
</feature>
<feature type="compositionally biased region" description="Low complexity" evidence="1">
    <location>
        <begin position="354"/>
        <end position="372"/>
    </location>
</feature>
<keyword evidence="2" id="KW-1133">Transmembrane helix</keyword>
<feature type="transmembrane region" description="Helical" evidence="2">
    <location>
        <begin position="52"/>
        <end position="72"/>
    </location>
</feature>